<evidence type="ECO:0000256" key="10">
    <source>
        <dbReference type="ARBA" id="ARBA00022840"/>
    </source>
</evidence>
<dbReference type="GO" id="GO:0006302">
    <property type="term" value="P:double-strand break repair"/>
    <property type="evidence" value="ECO:0007669"/>
    <property type="project" value="InterPro"/>
</dbReference>
<dbReference type="GO" id="GO:0006310">
    <property type="term" value="P:DNA recombination"/>
    <property type="evidence" value="ECO:0007669"/>
    <property type="project" value="UniProtKB-KW"/>
</dbReference>
<keyword evidence="5" id="KW-0540">Nuclease</keyword>
<dbReference type="InterPro" id="IPR027417">
    <property type="entry name" value="P-loop_NTPase"/>
</dbReference>
<name>A0A418ILM9_STAXY</name>
<feature type="coiled-coil region" evidence="13">
    <location>
        <begin position="433"/>
        <end position="494"/>
    </location>
</feature>
<evidence type="ECO:0000256" key="3">
    <source>
        <dbReference type="ARBA" id="ARBA00013368"/>
    </source>
</evidence>
<dbReference type="SUPFAM" id="SSF52540">
    <property type="entry name" value="P-loop containing nucleoside triphosphate hydrolases"/>
    <property type="match status" value="1"/>
</dbReference>
<keyword evidence="16" id="KW-1185">Reference proteome</keyword>
<comment type="caution">
    <text evidence="15">The sequence shown here is derived from an EMBL/GenBank/DDBJ whole genome shotgun (WGS) entry which is preliminary data.</text>
</comment>
<keyword evidence="9" id="KW-0269">Exonuclease</keyword>
<dbReference type="Pfam" id="PF13558">
    <property type="entry name" value="SbcC_Walker_B"/>
    <property type="match status" value="1"/>
</dbReference>
<sequence length="1009" mass="117992">MRPITLKLNNFGPFLNEKIDFNYVNNNQLFLISGKTGSGKTMIFDAIVYALFGEASTKDRKESDLRSHFAESKMPMVVEFEFKLRNQYFKIKRQGAFVKEGNKNKTLGQLAVYQMETEKYELRESKITNGNQFIKELLGVNAEQFRQLFILPQGEFKRFLLSKSSEKQEILRTLFNSQRFEEIQKNLSEDVKEVRGQIEQKYHLLETNWLDLETFNDETLIENKAINPRQTNQVLEVLNVFDEKAEHIHNKLKQQKVEYKTKLNDAEACLKNNQKLEETLNKLEENQRNYERLLTQENNINEKINRLNAINEVRPIAHLLESKDELYTKQQKIKEDINKKIKIISEFEIQIEKANEQLDAHKNDSDKITNIKNFIEKTKLFFERSQKYKEAYEEQQSFKEGFISLQTKIDTQIKQLDEIKGKINGRVPNYKKIEQINETIYRLNNEVTVLKQNELDKKEYLQLQERKQQKANDSKKLSDELQQLTNAYKKIDKTSIDLNNKQDLISTLQSAINVGDTCPICGNQVHTITQHIDFDDLTARHQSLAQLEQEKNDRTEDKIKVESELNYIEEQLAKFDEEKLENINYQELEVEVKKKTEQKQIIEKENEAIVELKELQQQYEQQYHQLELDKKTKQHNLKQNEITINDFENTTGYSDVDTFIELFENNKSEIEKYEKTLDELEKNIQQYKSKLAIEQNNRNHLSNNLSEIELEIKNISVKIDDEMKHIGFTDLEQVYNTVSKVSEKETLENEITEFNKSKQSFEVVISQLKEEISDKKLEDTQHLIEAFEQQQQAFELICTELSQHEYKVAFNNKKITEIRDIIGKLESELKTQQEVFQLAEILAGKNEQKLTLENYVLIYYLERILAQANQRLSLMTGQRYQLTRRSQVSQGYSGLEIDVFDAHSNQSRHISSLSGGETFQASLALALGLSEIVQQESGGIALDSMFVDEGFGTLDQETLETALDTLLSLKSTGRMVGIISHVSELKQRIPLILEVVTEQYQSTTTFKKQ</sequence>
<feature type="domain" description="Rad50/SbcC-type AAA" evidence="14">
    <location>
        <begin position="6"/>
        <end position="285"/>
    </location>
</feature>
<keyword evidence="7" id="KW-0255">Endonuclease</keyword>
<evidence type="ECO:0000256" key="7">
    <source>
        <dbReference type="ARBA" id="ARBA00022759"/>
    </source>
</evidence>
<dbReference type="AlphaFoldDB" id="A0A418ILM9"/>
<feature type="coiled-coil region" evidence="13">
    <location>
        <begin position="544"/>
        <end position="636"/>
    </location>
</feature>
<evidence type="ECO:0000259" key="14">
    <source>
        <dbReference type="Pfam" id="PF13476"/>
    </source>
</evidence>
<keyword evidence="6" id="KW-0547">Nucleotide-binding</keyword>
<evidence type="ECO:0000256" key="11">
    <source>
        <dbReference type="ARBA" id="ARBA00023054"/>
    </source>
</evidence>
<dbReference type="OrthoDB" id="9795626at2"/>
<dbReference type="EMBL" id="QXUL01000059">
    <property type="protein sequence ID" value="RIN09108.1"/>
    <property type="molecule type" value="Genomic_DNA"/>
</dbReference>
<evidence type="ECO:0000256" key="6">
    <source>
        <dbReference type="ARBA" id="ARBA00022741"/>
    </source>
</evidence>
<gene>
    <name evidence="15" type="ORF">BU097_10765</name>
</gene>
<evidence type="ECO:0000256" key="5">
    <source>
        <dbReference type="ARBA" id="ARBA00022722"/>
    </source>
</evidence>
<evidence type="ECO:0000256" key="8">
    <source>
        <dbReference type="ARBA" id="ARBA00022801"/>
    </source>
</evidence>
<dbReference type="NCBIfam" id="NF041751">
    <property type="entry name" value="sbcc_Staph"/>
    <property type="match status" value="1"/>
</dbReference>
<dbReference type="Gene3D" id="3.40.50.300">
    <property type="entry name" value="P-loop containing nucleotide triphosphate hydrolases"/>
    <property type="match status" value="2"/>
</dbReference>
<evidence type="ECO:0000313" key="15">
    <source>
        <dbReference type="EMBL" id="RIN09108.1"/>
    </source>
</evidence>
<dbReference type="GO" id="GO:0005524">
    <property type="term" value="F:ATP binding"/>
    <property type="evidence" value="ECO:0007669"/>
    <property type="project" value="UniProtKB-KW"/>
</dbReference>
<feature type="coiled-coil region" evidence="13">
    <location>
        <begin position="337"/>
        <end position="371"/>
    </location>
</feature>
<evidence type="ECO:0000256" key="4">
    <source>
        <dbReference type="ARBA" id="ARBA00022705"/>
    </source>
</evidence>
<protein>
    <recommendedName>
        <fullName evidence="3">Nuclease SbcCD subunit C</fullName>
    </recommendedName>
</protein>
<comment type="subunit">
    <text evidence="2">Heterodimer of SbcC and SbcD.</text>
</comment>
<evidence type="ECO:0000256" key="1">
    <source>
        <dbReference type="ARBA" id="ARBA00006930"/>
    </source>
</evidence>
<dbReference type="PANTHER" id="PTHR32114">
    <property type="entry name" value="ABC TRANSPORTER ABCH.3"/>
    <property type="match status" value="1"/>
</dbReference>
<feature type="coiled-coil region" evidence="13">
    <location>
        <begin position="663"/>
        <end position="718"/>
    </location>
</feature>
<evidence type="ECO:0000256" key="12">
    <source>
        <dbReference type="ARBA" id="ARBA00023172"/>
    </source>
</evidence>
<evidence type="ECO:0000256" key="2">
    <source>
        <dbReference type="ARBA" id="ARBA00011322"/>
    </source>
</evidence>
<keyword evidence="8" id="KW-0378">Hydrolase</keyword>
<dbReference type="GO" id="GO:0006260">
    <property type="term" value="P:DNA replication"/>
    <property type="evidence" value="ECO:0007669"/>
    <property type="project" value="UniProtKB-KW"/>
</dbReference>
<feature type="coiled-coil region" evidence="13">
    <location>
        <begin position="249"/>
        <end position="310"/>
    </location>
</feature>
<dbReference type="Proteomes" id="UP000285567">
    <property type="component" value="Unassembled WGS sequence"/>
</dbReference>
<dbReference type="GO" id="GO:0004527">
    <property type="term" value="F:exonuclease activity"/>
    <property type="evidence" value="ECO:0007669"/>
    <property type="project" value="UniProtKB-KW"/>
</dbReference>
<evidence type="ECO:0000256" key="13">
    <source>
        <dbReference type="SAM" id="Coils"/>
    </source>
</evidence>
<reference evidence="15 16" key="1">
    <citation type="journal article" date="2016" name="Front. Microbiol.">
        <title>Comprehensive Phylogenetic Analysis of Bovine Non-aureus Staphylococci Species Based on Whole-Genome Sequencing.</title>
        <authorList>
            <person name="Naushad S."/>
            <person name="Barkema H.W."/>
            <person name="Luby C."/>
            <person name="Condas L.A."/>
            <person name="Nobrega D.B."/>
            <person name="Carson D.A."/>
            <person name="De Buck J."/>
        </authorList>
    </citation>
    <scope>NUCLEOTIDE SEQUENCE [LARGE SCALE GENOMIC DNA]</scope>
    <source>
        <strain evidence="15 16">SNUC 102</strain>
    </source>
</reference>
<proteinExistence type="inferred from homology"/>
<dbReference type="Pfam" id="PF13476">
    <property type="entry name" value="AAA_23"/>
    <property type="match status" value="1"/>
</dbReference>
<keyword evidence="10" id="KW-0067">ATP-binding</keyword>
<organism evidence="15 16">
    <name type="scientific">Staphylococcus xylosus</name>
    <dbReference type="NCBI Taxonomy" id="1288"/>
    <lineage>
        <taxon>Bacteria</taxon>
        <taxon>Bacillati</taxon>
        <taxon>Bacillota</taxon>
        <taxon>Bacilli</taxon>
        <taxon>Bacillales</taxon>
        <taxon>Staphylococcaceae</taxon>
        <taxon>Staphylococcus</taxon>
    </lineage>
</organism>
<evidence type="ECO:0000256" key="9">
    <source>
        <dbReference type="ARBA" id="ARBA00022839"/>
    </source>
</evidence>
<dbReference type="InterPro" id="IPR038729">
    <property type="entry name" value="Rad50/SbcC_AAA"/>
</dbReference>
<dbReference type="GO" id="GO:0016887">
    <property type="term" value="F:ATP hydrolysis activity"/>
    <property type="evidence" value="ECO:0007669"/>
    <property type="project" value="InterPro"/>
</dbReference>
<keyword evidence="12" id="KW-0233">DNA recombination</keyword>
<evidence type="ECO:0000313" key="16">
    <source>
        <dbReference type="Proteomes" id="UP000285567"/>
    </source>
</evidence>
<keyword evidence="4" id="KW-0235">DNA replication</keyword>
<accession>A0A418ILM9</accession>
<dbReference type="PANTHER" id="PTHR32114:SF2">
    <property type="entry name" value="ABC TRANSPORTER ABCH.3"/>
    <property type="match status" value="1"/>
</dbReference>
<keyword evidence="11 13" id="KW-0175">Coiled coil</keyword>
<dbReference type="InterPro" id="IPR053380">
    <property type="entry name" value="SbcCD_Nuclease_C"/>
</dbReference>
<dbReference type="RefSeq" id="WP_119604102.1">
    <property type="nucleotide sequence ID" value="NZ_QXUL01000059.1"/>
</dbReference>
<comment type="similarity">
    <text evidence="1">Belongs to the SMC family. SbcC subfamily.</text>
</comment>
<dbReference type="GO" id="GO:0004519">
    <property type="term" value="F:endonuclease activity"/>
    <property type="evidence" value="ECO:0007669"/>
    <property type="project" value="UniProtKB-KW"/>
</dbReference>